<dbReference type="PROSITE" id="PS51257">
    <property type="entry name" value="PROKAR_LIPOPROTEIN"/>
    <property type="match status" value="1"/>
</dbReference>
<proteinExistence type="predicted"/>
<dbReference type="Proteomes" id="UP000263928">
    <property type="component" value="Unassembled WGS sequence"/>
</dbReference>
<name>A0A383S604_9ACTN</name>
<dbReference type="AlphaFoldDB" id="A0A383S604"/>
<organism evidence="1 2">
    <name type="scientific">Propionibacterium australiense</name>
    <dbReference type="NCBI Taxonomy" id="119981"/>
    <lineage>
        <taxon>Bacteria</taxon>
        <taxon>Bacillati</taxon>
        <taxon>Actinomycetota</taxon>
        <taxon>Actinomycetes</taxon>
        <taxon>Propionibacteriales</taxon>
        <taxon>Propionibacteriaceae</taxon>
        <taxon>Propionibacterium</taxon>
    </lineage>
</organism>
<evidence type="ECO:0008006" key="3">
    <source>
        <dbReference type="Google" id="ProtNLM"/>
    </source>
</evidence>
<protein>
    <recommendedName>
        <fullName evidence="3">Prokaryotic membrane lipoprotein lipid attachment site profile</fullName>
    </recommendedName>
</protein>
<accession>A0A383S604</accession>
<keyword evidence="2" id="KW-1185">Reference proteome</keyword>
<reference evidence="2" key="1">
    <citation type="submission" date="2018-08" db="EMBL/GenBank/DDBJ databases">
        <authorList>
            <person name="Hornung B."/>
        </authorList>
    </citation>
    <scope>NUCLEOTIDE SEQUENCE [LARGE SCALE GENOMIC DNA]</scope>
</reference>
<evidence type="ECO:0000313" key="1">
    <source>
        <dbReference type="EMBL" id="SYZ32799.1"/>
    </source>
</evidence>
<sequence length="158" mass="16625">MNWPRSNRLRPRTVLGAAGVLLLALTACSSGEAASWPSPAAASSTARQQVTTEAGAGGVRLSELGFRHGPDDFRVPDGLVLTGRVDQDNVVTLLMDQEQGRRVHDYLMTVLPGAGWTIEASSGDSIVFTTSGWEGAFTMTGEQAGLTLRRLEADAGPG</sequence>
<dbReference type="RefSeq" id="WP_119161177.1">
    <property type="nucleotide sequence ID" value="NZ_LR134442.1"/>
</dbReference>
<evidence type="ECO:0000313" key="2">
    <source>
        <dbReference type="Proteomes" id="UP000263928"/>
    </source>
</evidence>
<gene>
    <name evidence="1" type="ORF">PROPAUS_0708</name>
</gene>
<dbReference type="EMBL" id="UNQJ01000003">
    <property type="protein sequence ID" value="SYZ32799.1"/>
    <property type="molecule type" value="Genomic_DNA"/>
</dbReference>